<accession>A0A3Q3W0M6</accession>
<evidence type="ECO:0000256" key="1">
    <source>
        <dbReference type="SAM" id="MobiDB-lite"/>
    </source>
</evidence>
<dbReference type="Proteomes" id="UP000261620">
    <property type="component" value="Unplaced"/>
</dbReference>
<reference evidence="2" key="1">
    <citation type="submission" date="2025-08" db="UniProtKB">
        <authorList>
            <consortium name="Ensembl"/>
        </authorList>
    </citation>
    <scope>IDENTIFICATION</scope>
</reference>
<evidence type="ECO:0000313" key="3">
    <source>
        <dbReference type="Proteomes" id="UP000261620"/>
    </source>
</evidence>
<dbReference type="PANTHER" id="PTHR38654">
    <property type="entry name" value="BUCKY BALL-RELATED"/>
    <property type="match status" value="1"/>
</dbReference>
<organism evidence="2 3">
    <name type="scientific">Mola mola</name>
    <name type="common">Ocean sunfish</name>
    <name type="synonym">Tetraodon mola</name>
    <dbReference type="NCBI Taxonomy" id="94237"/>
    <lineage>
        <taxon>Eukaryota</taxon>
        <taxon>Metazoa</taxon>
        <taxon>Chordata</taxon>
        <taxon>Craniata</taxon>
        <taxon>Vertebrata</taxon>
        <taxon>Euteleostomi</taxon>
        <taxon>Actinopterygii</taxon>
        <taxon>Neopterygii</taxon>
        <taxon>Teleostei</taxon>
        <taxon>Neoteleostei</taxon>
        <taxon>Acanthomorphata</taxon>
        <taxon>Eupercaria</taxon>
        <taxon>Tetraodontiformes</taxon>
        <taxon>Molidae</taxon>
        <taxon>Mola</taxon>
    </lineage>
</organism>
<dbReference type="PANTHER" id="PTHR38654:SF1">
    <property type="entry name" value="BUCKY BALL"/>
    <property type="match status" value="1"/>
</dbReference>
<feature type="region of interest" description="Disordered" evidence="1">
    <location>
        <begin position="1"/>
        <end position="43"/>
    </location>
</feature>
<dbReference type="Ensembl" id="ENSMMOT00000005128.1">
    <property type="protein sequence ID" value="ENSMMOP00000005037.1"/>
    <property type="gene ID" value="ENSMMOG00000004021.1"/>
</dbReference>
<feature type="compositionally biased region" description="Low complexity" evidence="1">
    <location>
        <begin position="17"/>
        <end position="38"/>
    </location>
</feature>
<protein>
    <submittedName>
        <fullName evidence="2">Uncharacterized protein</fullName>
    </submittedName>
</protein>
<proteinExistence type="predicted"/>
<name>A0A3Q3W0M6_MOLML</name>
<evidence type="ECO:0000313" key="2">
    <source>
        <dbReference type="Ensembl" id="ENSMMOP00000005037.1"/>
    </source>
</evidence>
<reference evidence="2" key="2">
    <citation type="submission" date="2025-09" db="UniProtKB">
        <authorList>
            <consortium name="Ensembl"/>
        </authorList>
    </citation>
    <scope>IDENTIFICATION</scope>
</reference>
<dbReference type="AlphaFoldDB" id="A0A3Q3W0M6"/>
<keyword evidence="3" id="KW-1185">Reference proteome</keyword>
<feature type="region of interest" description="Disordered" evidence="1">
    <location>
        <begin position="194"/>
        <end position="219"/>
    </location>
</feature>
<sequence>MEAASSTVQQSYGLGPRGANLANGAQQAQGPQQPSGAPRPEEQHHKPFFYIQPSQPYLPMQSLQWPVPVPMSVSYNPYFGYPGLGKGKNCQPNPYMEPPGFVVPHTHLHLMDYRRMLNPQYYQTMAYHSRKFRYQHNSQTREMTSSEVQTEPLSAIQRSNTQSSSAVKASCSLLVGSSDHNPGAPASQLFAPAVAVQKRDHSPAPKDMVPPSTTSTPPNGSFVIQTEEVRIECCTTPVGLQLLHSHETAEVSHSFSQDMVQRSSIRQGHMLQDKGVRRRLSFSSALLHLHQLRSAQRRSSFRSLDVKFCGLRCSSPLLLHFLLSSL</sequence>
<feature type="compositionally biased region" description="Polar residues" evidence="1">
    <location>
        <begin position="1"/>
        <end position="12"/>
    </location>
</feature>
<dbReference type="InterPro" id="IPR053309">
    <property type="entry name" value="Balbiani_Body_Formation"/>
</dbReference>